<keyword evidence="5" id="KW-0325">Glycoprotein</keyword>
<dbReference type="EnsemblMetazoa" id="CPIJ020045-RA">
    <property type="protein sequence ID" value="CPIJ020045-PA"/>
    <property type="gene ID" value="CPIJ020045"/>
</dbReference>
<evidence type="ECO:0000256" key="5">
    <source>
        <dbReference type="ARBA" id="ARBA00023180"/>
    </source>
</evidence>
<evidence type="ECO:0000313" key="9">
    <source>
        <dbReference type="EnsemblMetazoa" id="CPIJ020045-PA"/>
    </source>
</evidence>
<dbReference type="InterPro" id="IPR019826">
    <property type="entry name" value="Carboxylesterase_B_AS"/>
</dbReference>
<dbReference type="STRING" id="7176.B0XKV1"/>
<dbReference type="InParanoid" id="B0XKV1"/>
<keyword evidence="3 6" id="KW-0378">Hydrolase</keyword>
<dbReference type="Gene3D" id="3.40.50.1820">
    <property type="entry name" value="alpha/beta hydrolase"/>
    <property type="match status" value="1"/>
</dbReference>
<sequence length="528" mass="57296">MSNPVTLILLLLPAAISAVGMNCPATCGSTIPSVTITDGCLCGTTMPGLEGGPFDAYLGVPFAKPPVGELRFANPVRNLPWSGAYNASIARGACLQQNEFNPDRALAGDEDCLYLNVYKPRTGSGPLPVMAYIHGGGYIAGTAHPAYVGPEKFMDTGRVVLVTFQYRVGALGFLSTGDRAAPGDFGLKDQTMALKWIQENIRRFGGDPAKVTLFGQSAGASSVQLHMVSPLSAGLFAKAISASGSMLSYWNRPYEDALTLARRQGEALDISNARAISTEKLVEALRKVDAKQLVGSVDKLKFWYNQPIILYRPVVERYVSKETFLSEDPARLWASGRYRKVPWLTGFVPNEGAALTLGVVTNAVKLPQFLANQTNLLSMFAAVPKSQEKNLLKRFFAGAPVSNANIDGFDKMVTEAAFLYPMMKSILLYRASNPSASGGSVSLYHFNFAGRYRYSALYTGQPMTSRYGIVHGEDLLYLWRSPAVFPDFPRDSPEAAMSRRLVKLFVDFAYEGLCPKRTPFSSSSGGVD</sequence>
<feature type="domain" description="Carboxylesterase type B" evidence="7">
    <location>
        <begin position="32"/>
        <end position="512"/>
    </location>
</feature>
<dbReference type="Pfam" id="PF00135">
    <property type="entry name" value="COesterase"/>
    <property type="match status" value="1"/>
</dbReference>
<dbReference type="AlphaFoldDB" id="B0XKV1"/>
<dbReference type="PANTHER" id="PTHR43142">
    <property type="entry name" value="CARBOXYLIC ESTER HYDROLASE"/>
    <property type="match status" value="1"/>
</dbReference>
<gene>
    <name evidence="9" type="primary">6054343</name>
    <name evidence="8" type="ORF">CpipJ_CPIJ020045</name>
</gene>
<dbReference type="FunCoup" id="B0XKV1">
    <property type="interactions" value="41"/>
</dbReference>
<accession>B0XKV1</accession>
<dbReference type="HOGENOM" id="CLU_006586_13_2_1"/>
<feature type="chain" id="PRO_5011325998" description="Carboxylic ester hydrolase" evidence="6">
    <location>
        <begin position="19"/>
        <end position="528"/>
    </location>
</feature>
<evidence type="ECO:0000313" key="8">
    <source>
        <dbReference type="EMBL" id="EDS32698.1"/>
    </source>
</evidence>
<comment type="similarity">
    <text evidence="1 6">Belongs to the type-B carboxylesterase/lipase family.</text>
</comment>
<dbReference type="EC" id="3.1.1.-" evidence="6"/>
<evidence type="ECO:0000313" key="10">
    <source>
        <dbReference type="Proteomes" id="UP000002320"/>
    </source>
</evidence>
<name>B0XKV1_CULQU</name>
<dbReference type="Proteomes" id="UP000002320">
    <property type="component" value="Unassembled WGS sequence"/>
</dbReference>
<evidence type="ECO:0000256" key="3">
    <source>
        <dbReference type="ARBA" id="ARBA00022801"/>
    </source>
</evidence>
<evidence type="ECO:0000259" key="7">
    <source>
        <dbReference type="Pfam" id="PF00135"/>
    </source>
</evidence>
<reference evidence="9" key="2">
    <citation type="submission" date="2020-05" db="UniProtKB">
        <authorList>
            <consortium name="EnsemblMetazoa"/>
        </authorList>
    </citation>
    <scope>IDENTIFICATION</scope>
    <source>
        <strain evidence="9">JHB</strain>
    </source>
</reference>
<dbReference type="ESTHER" id="culqu-b0xkv1">
    <property type="family name" value="Juvenile_hormone_esterase"/>
</dbReference>
<proteinExistence type="inferred from homology"/>
<dbReference type="eggNOG" id="KOG1516">
    <property type="taxonomic scope" value="Eukaryota"/>
</dbReference>
<dbReference type="OrthoDB" id="19653at2759"/>
<protein>
    <recommendedName>
        <fullName evidence="6">Carboxylic ester hydrolase</fullName>
        <ecNumber evidence="6">3.1.1.-</ecNumber>
    </recommendedName>
</protein>
<dbReference type="OMA" id="SSYIAYH"/>
<dbReference type="PROSITE" id="PS00122">
    <property type="entry name" value="CARBOXYLESTERASE_B_1"/>
    <property type="match status" value="1"/>
</dbReference>
<keyword evidence="4" id="KW-1015">Disulfide bond</keyword>
<keyword evidence="10" id="KW-1185">Reference proteome</keyword>
<dbReference type="PROSITE" id="PS00941">
    <property type="entry name" value="CARBOXYLESTERASE_B_2"/>
    <property type="match status" value="1"/>
</dbReference>
<feature type="signal peptide" evidence="6">
    <location>
        <begin position="1"/>
        <end position="18"/>
    </location>
</feature>
<dbReference type="InterPro" id="IPR002018">
    <property type="entry name" value="CarbesteraseB"/>
</dbReference>
<evidence type="ECO:0000256" key="1">
    <source>
        <dbReference type="ARBA" id="ARBA00005964"/>
    </source>
</evidence>
<evidence type="ECO:0000256" key="2">
    <source>
        <dbReference type="ARBA" id="ARBA00022487"/>
    </source>
</evidence>
<dbReference type="VEuPathDB" id="VectorBase:CQUJHB009096"/>
<dbReference type="VEuPathDB" id="VectorBase:CPIJ020045"/>
<organism>
    <name type="scientific">Culex quinquefasciatus</name>
    <name type="common">Southern house mosquito</name>
    <name type="synonym">Culex pungens</name>
    <dbReference type="NCBI Taxonomy" id="7176"/>
    <lineage>
        <taxon>Eukaryota</taxon>
        <taxon>Metazoa</taxon>
        <taxon>Ecdysozoa</taxon>
        <taxon>Arthropoda</taxon>
        <taxon>Hexapoda</taxon>
        <taxon>Insecta</taxon>
        <taxon>Pterygota</taxon>
        <taxon>Neoptera</taxon>
        <taxon>Endopterygota</taxon>
        <taxon>Diptera</taxon>
        <taxon>Nematocera</taxon>
        <taxon>Culicoidea</taxon>
        <taxon>Culicidae</taxon>
        <taxon>Culicinae</taxon>
        <taxon>Culicini</taxon>
        <taxon>Culex</taxon>
        <taxon>Culex</taxon>
    </lineage>
</organism>
<evidence type="ECO:0000256" key="4">
    <source>
        <dbReference type="ARBA" id="ARBA00023157"/>
    </source>
</evidence>
<dbReference type="SUPFAM" id="SSF53474">
    <property type="entry name" value="alpha/beta-Hydrolases"/>
    <property type="match status" value="1"/>
</dbReference>
<dbReference type="GO" id="GO:0052689">
    <property type="term" value="F:carboxylic ester hydrolase activity"/>
    <property type="evidence" value="ECO:0007669"/>
    <property type="project" value="UniProtKB-KW"/>
</dbReference>
<keyword evidence="6" id="KW-0732">Signal</keyword>
<dbReference type="InterPro" id="IPR029058">
    <property type="entry name" value="AB_hydrolase_fold"/>
</dbReference>
<dbReference type="PANTHER" id="PTHR43142:SF1">
    <property type="entry name" value="CARBOXYLIC ESTER HYDROLASE"/>
    <property type="match status" value="1"/>
</dbReference>
<evidence type="ECO:0000256" key="6">
    <source>
        <dbReference type="RuleBase" id="RU361235"/>
    </source>
</evidence>
<dbReference type="KEGG" id="cqu:CpipJ_CPIJ020045"/>
<reference evidence="8" key="1">
    <citation type="submission" date="2007-03" db="EMBL/GenBank/DDBJ databases">
        <title>Annotation of Culex pipiens quinquefasciatus.</title>
        <authorList>
            <consortium name="The Broad Institute Genome Sequencing Platform"/>
            <person name="Atkinson P.W."/>
            <person name="Hemingway J."/>
            <person name="Christensen B.M."/>
            <person name="Higgs S."/>
            <person name="Kodira C."/>
            <person name="Hannick L."/>
            <person name="Megy K."/>
            <person name="O'Leary S."/>
            <person name="Pearson M."/>
            <person name="Haas B.J."/>
            <person name="Mauceli E."/>
            <person name="Wortman J.R."/>
            <person name="Lee N.H."/>
            <person name="Guigo R."/>
            <person name="Stanke M."/>
            <person name="Alvarado L."/>
            <person name="Amedeo P."/>
            <person name="Antoine C.H."/>
            <person name="Arensburger P."/>
            <person name="Bidwell S.L."/>
            <person name="Crawford M."/>
            <person name="Camaro F."/>
            <person name="Devon K."/>
            <person name="Engels R."/>
            <person name="Hammond M."/>
            <person name="Howarth C."/>
            <person name="Koehrsen M."/>
            <person name="Lawson D."/>
            <person name="Montgomery P."/>
            <person name="Nene V."/>
            <person name="Nusbaum C."/>
            <person name="Puiu D."/>
            <person name="Romero-Severson J."/>
            <person name="Severson D.W."/>
            <person name="Shumway M."/>
            <person name="Sisk P."/>
            <person name="Stolte C."/>
            <person name="Zeng Q."/>
            <person name="Eisenstadt E."/>
            <person name="Fraser-Liggett C."/>
            <person name="Strausberg R."/>
            <person name="Galagan J."/>
            <person name="Birren B."/>
            <person name="Collins F.H."/>
        </authorList>
    </citation>
    <scope>NUCLEOTIDE SEQUENCE [LARGE SCALE GENOMIC DNA]</scope>
    <source>
        <strain evidence="8">JHB</strain>
    </source>
</reference>
<dbReference type="InterPro" id="IPR019819">
    <property type="entry name" value="Carboxylesterase_B_CS"/>
</dbReference>
<keyword evidence="2" id="KW-0719">Serine esterase</keyword>
<dbReference type="EMBL" id="DS234024">
    <property type="protein sequence ID" value="EDS32698.1"/>
    <property type="molecule type" value="Genomic_DNA"/>
</dbReference>